<sequence length="262" mass="28006">MVARTSRFGRLVFDRDAIVRAALRAYVEVSLAHVDPLERHSFTACAFPGWTGDLQRGAFYNGNGCGDYDVVAWTETGVVGLAYELGAGPIEQLGLSVDAVTGGPDDVRGAVPELPAELEPAFEMAVGMLGVGPEHGQRDAGVGFWLYGDRVASTLFDDPTACGADRLAVWGLLRGGRLQRRYGRETAAFAAEVARTTAAPIHALADALVDRRLGGPTELTTDELATLLPRPPDPERLLCAQQRLRKVGITWPGSPEIPAEPT</sequence>
<dbReference type="Proteomes" id="UP001160301">
    <property type="component" value="Unassembled WGS sequence"/>
</dbReference>
<dbReference type="EMBL" id="JARZHI010000014">
    <property type="protein sequence ID" value="MDI1431420.1"/>
    <property type="molecule type" value="Genomic_DNA"/>
</dbReference>
<proteinExistence type="predicted"/>
<gene>
    <name evidence="1" type="ORF">QHF89_18140</name>
</gene>
<keyword evidence="2" id="KW-1185">Reference proteome</keyword>
<protein>
    <submittedName>
        <fullName evidence="1">Uncharacterized protein</fullName>
    </submittedName>
</protein>
<organism evidence="1 2">
    <name type="scientific">Polyangium sorediatum</name>
    <dbReference type="NCBI Taxonomy" id="889274"/>
    <lineage>
        <taxon>Bacteria</taxon>
        <taxon>Pseudomonadati</taxon>
        <taxon>Myxococcota</taxon>
        <taxon>Polyangia</taxon>
        <taxon>Polyangiales</taxon>
        <taxon>Polyangiaceae</taxon>
        <taxon>Polyangium</taxon>
    </lineage>
</organism>
<reference evidence="1 2" key="1">
    <citation type="submission" date="2023-04" db="EMBL/GenBank/DDBJ databases">
        <title>The genome sequence of Polyangium sorediatum DSM14670.</title>
        <authorList>
            <person name="Zhang X."/>
        </authorList>
    </citation>
    <scope>NUCLEOTIDE SEQUENCE [LARGE SCALE GENOMIC DNA]</scope>
    <source>
        <strain evidence="1 2">DSM 14670</strain>
    </source>
</reference>
<accession>A0ABT6NTF4</accession>
<evidence type="ECO:0000313" key="1">
    <source>
        <dbReference type="EMBL" id="MDI1431420.1"/>
    </source>
</evidence>
<evidence type="ECO:0000313" key="2">
    <source>
        <dbReference type="Proteomes" id="UP001160301"/>
    </source>
</evidence>
<name>A0ABT6NTF4_9BACT</name>
<dbReference type="RefSeq" id="WP_136970699.1">
    <property type="nucleotide sequence ID" value="NZ_JARZHI010000014.1"/>
</dbReference>
<comment type="caution">
    <text evidence="1">The sequence shown here is derived from an EMBL/GenBank/DDBJ whole genome shotgun (WGS) entry which is preliminary data.</text>
</comment>